<evidence type="ECO:0008006" key="3">
    <source>
        <dbReference type="Google" id="ProtNLM"/>
    </source>
</evidence>
<dbReference type="Proteomes" id="UP000034215">
    <property type="component" value="Unassembled WGS sequence"/>
</dbReference>
<name>A0A0G0TT80_9BACT</name>
<sequence>MSILLLKLRGNPTLNRTIWPPELYIYDDLLTYRKRKWFVVREVTISYNQIAQATLHHSLLFAHLEIVTTGTDDLIVKFMGKKTGVRAKKILDQKLYHAHSKLHQEGEVDHSKMNIYEKGLNRYRELLNRGKISKKEYEQKKRDLLRRVE</sequence>
<dbReference type="EMBL" id="LBYA01000036">
    <property type="protein sequence ID" value="KKR41087.1"/>
    <property type="molecule type" value="Genomic_DNA"/>
</dbReference>
<comment type="caution">
    <text evidence="1">The sequence shown here is derived from an EMBL/GenBank/DDBJ whole genome shotgun (WGS) entry which is preliminary data.</text>
</comment>
<evidence type="ECO:0000313" key="2">
    <source>
        <dbReference type="Proteomes" id="UP000034215"/>
    </source>
</evidence>
<protein>
    <recommendedName>
        <fullName evidence="3">SHOCT domain-containing protein</fullName>
    </recommendedName>
</protein>
<gene>
    <name evidence="1" type="ORF">UT76_C0036G0004</name>
</gene>
<proteinExistence type="predicted"/>
<reference evidence="1 2" key="1">
    <citation type="journal article" date="2015" name="Nature">
        <title>rRNA introns, odd ribosomes, and small enigmatic genomes across a large radiation of phyla.</title>
        <authorList>
            <person name="Brown C.T."/>
            <person name="Hug L.A."/>
            <person name="Thomas B.C."/>
            <person name="Sharon I."/>
            <person name="Castelle C.J."/>
            <person name="Singh A."/>
            <person name="Wilkins M.J."/>
            <person name="Williams K.H."/>
            <person name="Banfield J.F."/>
        </authorList>
    </citation>
    <scope>NUCLEOTIDE SEQUENCE [LARGE SCALE GENOMIC DNA]</scope>
</reference>
<organism evidence="1 2">
    <name type="scientific">Candidatus Woesebacteria bacterium GW2011_GWB1_40_12</name>
    <dbReference type="NCBI Taxonomy" id="1618576"/>
    <lineage>
        <taxon>Bacteria</taxon>
        <taxon>Candidatus Woeseibacteriota</taxon>
    </lineage>
</organism>
<accession>A0A0G0TT80</accession>
<evidence type="ECO:0000313" key="1">
    <source>
        <dbReference type="EMBL" id="KKR41087.1"/>
    </source>
</evidence>
<dbReference type="AlphaFoldDB" id="A0A0G0TT80"/>